<dbReference type="InterPro" id="IPR039634">
    <property type="entry name" value="Bul1-like"/>
</dbReference>
<dbReference type="OrthoDB" id="2283785at2759"/>
<evidence type="ECO:0000313" key="4">
    <source>
        <dbReference type="RefSeq" id="XP_033768999.1"/>
    </source>
</evidence>
<feature type="domain" description="Bul1 C-terminal" evidence="3">
    <location>
        <begin position="574"/>
        <end position="839"/>
    </location>
</feature>
<evidence type="ECO:0000256" key="1">
    <source>
        <dbReference type="SAM" id="MobiDB-lite"/>
    </source>
</evidence>
<feature type="compositionally biased region" description="Polar residues" evidence="1">
    <location>
        <begin position="7"/>
        <end position="17"/>
    </location>
</feature>
<dbReference type="Pfam" id="PF04426">
    <property type="entry name" value="Bul1_C"/>
    <property type="match status" value="1"/>
</dbReference>
<feature type="region of interest" description="Disordered" evidence="1">
    <location>
        <begin position="1"/>
        <end position="60"/>
    </location>
</feature>
<protein>
    <submittedName>
        <fullName evidence="4">Bsc5p</fullName>
    </submittedName>
</protein>
<dbReference type="GeneID" id="54633410"/>
<dbReference type="VEuPathDB" id="FungiDB:SPAR_N03690"/>
<proteinExistence type="predicted"/>
<feature type="compositionally biased region" description="Polar residues" evidence="1">
    <location>
        <begin position="47"/>
        <end position="60"/>
    </location>
</feature>
<evidence type="ECO:0000259" key="2">
    <source>
        <dbReference type="Pfam" id="PF04425"/>
    </source>
</evidence>
<dbReference type="PANTHER" id="PTHR31904:SF1">
    <property type="entry name" value="BYPASS OF STOP CODON PROTEIN 5-RELATED"/>
    <property type="match status" value="1"/>
</dbReference>
<accession>A0A8B8UZ04</accession>
<reference evidence="4" key="4">
    <citation type="submission" date="2025-08" db="UniProtKB">
        <authorList>
            <consortium name="RefSeq"/>
        </authorList>
    </citation>
    <scope>IDENTIFICATION</scope>
    <source>
        <strain evidence="4">CBS432</strain>
    </source>
</reference>
<reference evidence="4" key="3">
    <citation type="submission" date="2025-07" db="EMBL/GenBank/DDBJ databases">
        <authorList>
            <consortium name="NCBI Genome Project"/>
        </authorList>
    </citation>
    <scope>NUCLEOTIDE SEQUENCE</scope>
    <source>
        <strain evidence="4">CBS432</strain>
    </source>
</reference>
<evidence type="ECO:0000259" key="3">
    <source>
        <dbReference type="Pfam" id="PF04426"/>
    </source>
</evidence>
<dbReference type="KEGG" id="spao:SPAR_N03690"/>
<dbReference type="InterPro" id="IPR007519">
    <property type="entry name" value="Bul1_N"/>
</dbReference>
<reference evidence="4" key="2">
    <citation type="submission" date="2020-01" db="EMBL/GenBank/DDBJ databases">
        <title>Population-level Yeast Reference Genomes.</title>
        <authorList>
            <person name="Yue J.-X."/>
        </authorList>
    </citation>
    <scope>NUCLEOTIDE SEQUENCE</scope>
    <source>
        <strain evidence="4">CBS432</strain>
    </source>
</reference>
<dbReference type="InterPro" id="IPR022794">
    <property type="entry name" value="Bul1_C"/>
</dbReference>
<dbReference type="AlphaFoldDB" id="A0A8B8UZ04"/>
<feature type="domain" description="Bul1 N-terminal" evidence="2">
    <location>
        <begin position="59"/>
        <end position="462"/>
    </location>
</feature>
<sequence length="842" mass="95704">MQESREPQNNFSDCQRISSSSSTFFGGVSPEKPRCERSLGKEKDDSAYNSGDHSSSITNVQDDDFVLPELLPSFEMYENLLSNIPQSSFDTYFPENPPYYEVTSRSRSIPSEGESGHDMRILTDDIAGLENHEVTVDSRRFTSGSSSSQIRNYYDTKGIPVEKIYALPRVKTPIAIELYVTKTAPKFGQLPKHESMLKEYTSGDIIHGYFTVQNKSTKPIKFDMFYLTLEGTTSSKIKSPFGIQKTTKRILRMVDMAASWSYNHEDVNTGEDLCGFFDSIDKTSFGLPNNRTLNPGDKRKKFFTFKIPNQLLDVTCKHGNFSHSLLPPTLGFDRPPSSHPDLSTLKFSESLGYGRLSERGSSLWLSDNSNGSLINYSINAMIVGKDIASGRVCLMSEKKYSIRIVPFGFQCNPISKETCLKDLEDFDIEIANRLGRIEKIFCKTRRAIPIRKEDIQEMSRSDQLAPSRGKYEWNAAAGNIENGTPKKKHYSEEDKIQTEITYSISSVFSTGLKNVLFKKVRNTQSSQPDNTASRINSEKIGLITIKIRPPSNALPYWCPNLIQKQNVFSLRNRQNQQNWINLRGLLSFEEREKLENLRVELVCMQAANSIPHDPPEISSLETELICLTTNTEDCKPVRFHTDLLLKEHKYNKIKKIFQEMLENIEAYRDEFTKNQTKINLLLTEDARVSLHDRPLVFSELMPLSTIKDVQVLARMDANVVVMKNALKTKLVGEKREHVGSSPISSMVPRASRNIKKTSPSNCGHSILSHLKLNEWNQVNPTEYKKTLLLNIKFNEDLKATIVPSFESCLCSRSYFFRVKFHFDKGAGSCEIDIPVQVKNSYI</sequence>
<organism evidence="4">
    <name type="scientific">Saccharomyces paradoxus</name>
    <name type="common">Yeast</name>
    <name type="synonym">Saccharomyces douglasii</name>
    <dbReference type="NCBI Taxonomy" id="27291"/>
    <lineage>
        <taxon>Eukaryota</taxon>
        <taxon>Fungi</taxon>
        <taxon>Dikarya</taxon>
        <taxon>Ascomycota</taxon>
        <taxon>Saccharomycotina</taxon>
        <taxon>Saccharomycetes</taxon>
        <taxon>Saccharomycetales</taxon>
        <taxon>Saccharomycetaceae</taxon>
        <taxon>Saccharomyces</taxon>
    </lineage>
</organism>
<reference evidence="4" key="1">
    <citation type="journal article" date="2017" name="Nat. Genet.">
        <title>Contrasting evolutionary genome dynamics between domesticated and wild yeasts.</title>
        <authorList>
            <person name="Yue J.X."/>
            <person name="Li J."/>
            <person name="Aigrain L."/>
            <person name="Hallin J."/>
            <person name="Persson K."/>
            <person name="Oliver K."/>
            <person name="Bergstrom A."/>
            <person name="Coupland P."/>
            <person name="Warringer J."/>
            <person name="Lagomarsino M.C."/>
            <person name="Fischer G."/>
            <person name="Durbin R."/>
            <person name="Liti G."/>
        </authorList>
    </citation>
    <scope>NUCLEOTIDE SEQUENCE</scope>
    <source>
        <strain evidence="4">CBS432</strain>
    </source>
</reference>
<dbReference type="Pfam" id="PF04425">
    <property type="entry name" value="Bul1_N"/>
    <property type="match status" value="1"/>
</dbReference>
<gene>
    <name evidence="4" type="primary">BSC5</name>
    <name evidence="4" type="ORF">SPAR_N03690</name>
</gene>
<dbReference type="RefSeq" id="XP_033768999.1">
    <property type="nucleotide sequence ID" value="XM_033913108.1"/>
</dbReference>
<feature type="compositionally biased region" description="Basic and acidic residues" evidence="1">
    <location>
        <begin position="31"/>
        <end position="46"/>
    </location>
</feature>
<name>A0A8B8UZ04_SACPA</name>
<dbReference type="PANTHER" id="PTHR31904">
    <property type="entry name" value="BYPASS OF STOP CODON PROTEIN 5-RELATED"/>
    <property type="match status" value="1"/>
</dbReference>